<proteinExistence type="predicted"/>
<evidence type="ECO:0000256" key="1">
    <source>
        <dbReference type="ARBA" id="ARBA00022741"/>
    </source>
</evidence>
<dbReference type="PANTHER" id="PTHR27001:SF931">
    <property type="entry name" value="OS11G0664100 PROTEIN"/>
    <property type="match status" value="1"/>
</dbReference>
<keyword evidence="5" id="KW-1185">Reference proteome</keyword>
<keyword evidence="1" id="KW-0547">Nucleotide-binding</keyword>
<sequence>MSATGNKFQQLQKYIIEKNITCYDYTRFRFVELIKNEEFTRVYRAVFKNKITVILKSFSNNVLTINEIINELKLYHSVDIHPNIIRFNGVSRKEGDSSIIPYMLIYEDVNGGTLRSYLHENSQHFSWNDMIKFSLQIANAVRYLHAKGIVNLGLHSENIFIHNNNTKLADYGLSNRLKGQAVKYQDLGFYKKFDVYTVSILMQEMYNNLFAENVVGPMDKYIKIYK</sequence>
<dbReference type="PANTHER" id="PTHR27001">
    <property type="entry name" value="OS01G0253100 PROTEIN"/>
    <property type="match status" value="1"/>
</dbReference>
<reference evidence="4 5" key="1">
    <citation type="submission" date="2021-06" db="EMBL/GenBank/DDBJ databases">
        <authorList>
            <person name="Kallberg Y."/>
            <person name="Tangrot J."/>
            <person name="Rosling A."/>
        </authorList>
    </citation>
    <scope>NUCLEOTIDE SEQUENCE [LARGE SCALE GENOMIC DNA]</scope>
    <source>
        <strain evidence="4 5">120-4 pot B 10/14</strain>
    </source>
</reference>
<dbReference type="InterPro" id="IPR001245">
    <property type="entry name" value="Ser-Thr/Tyr_kinase_cat_dom"/>
</dbReference>
<dbReference type="InterPro" id="IPR000719">
    <property type="entry name" value="Prot_kinase_dom"/>
</dbReference>
<feature type="non-terminal residue" evidence="4">
    <location>
        <position position="226"/>
    </location>
</feature>
<organism evidence="4 5">
    <name type="scientific">Gigaspora margarita</name>
    <dbReference type="NCBI Taxonomy" id="4874"/>
    <lineage>
        <taxon>Eukaryota</taxon>
        <taxon>Fungi</taxon>
        <taxon>Fungi incertae sedis</taxon>
        <taxon>Mucoromycota</taxon>
        <taxon>Glomeromycotina</taxon>
        <taxon>Glomeromycetes</taxon>
        <taxon>Diversisporales</taxon>
        <taxon>Gigasporaceae</taxon>
        <taxon>Gigaspora</taxon>
    </lineage>
</organism>
<dbReference type="Pfam" id="PF07714">
    <property type="entry name" value="PK_Tyr_Ser-Thr"/>
    <property type="match status" value="1"/>
</dbReference>
<protein>
    <submittedName>
        <fullName evidence="4">10219_t:CDS:1</fullName>
    </submittedName>
</protein>
<gene>
    <name evidence="4" type="ORF">GMARGA_LOCUS21773</name>
</gene>
<dbReference type="Gene3D" id="1.10.510.10">
    <property type="entry name" value="Transferase(Phosphotransferase) domain 1"/>
    <property type="match status" value="1"/>
</dbReference>
<name>A0ABN7VR10_GIGMA</name>
<dbReference type="SUPFAM" id="SSF56112">
    <property type="entry name" value="Protein kinase-like (PK-like)"/>
    <property type="match status" value="1"/>
</dbReference>
<feature type="domain" description="Protein kinase" evidence="3">
    <location>
        <begin position="28"/>
        <end position="226"/>
    </location>
</feature>
<evidence type="ECO:0000313" key="4">
    <source>
        <dbReference type="EMBL" id="CAG8794399.1"/>
    </source>
</evidence>
<keyword evidence="2" id="KW-0067">ATP-binding</keyword>
<evidence type="ECO:0000259" key="3">
    <source>
        <dbReference type="PROSITE" id="PS50011"/>
    </source>
</evidence>
<dbReference type="InterPro" id="IPR011009">
    <property type="entry name" value="Kinase-like_dom_sf"/>
</dbReference>
<comment type="caution">
    <text evidence="4">The sequence shown here is derived from an EMBL/GenBank/DDBJ whole genome shotgun (WGS) entry which is preliminary data.</text>
</comment>
<dbReference type="PROSITE" id="PS50011">
    <property type="entry name" value="PROTEIN_KINASE_DOM"/>
    <property type="match status" value="1"/>
</dbReference>
<evidence type="ECO:0000313" key="5">
    <source>
        <dbReference type="Proteomes" id="UP000789901"/>
    </source>
</evidence>
<accession>A0ABN7VR10</accession>
<evidence type="ECO:0000256" key="2">
    <source>
        <dbReference type="ARBA" id="ARBA00022840"/>
    </source>
</evidence>
<dbReference type="Proteomes" id="UP000789901">
    <property type="component" value="Unassembled WGS sequence"/>
</dbReference>
<dbReference type="EMBL" id="CAJVQB010020419">
    <property type="protein sequence ID" value="CAG8794399.1"/>
    <property type="molecule type" value="Genomic_DNA"/>
</dbReference>